<reference evidence="4" key="1">
    <citation type="submission" date="2022-11" db="UniProtKB">
        <authorList>
            <consortium name="WormBaseParasite"/>
        </authorList>
    </citation>
    <scope>IDENTIFICATION</scope>
</reference>
<dbReference type="Proteomes" id="UP000887565">
    <property type="component" value="Unplaced"/>
</dbReference>
<name>A0A915IEI1_ROMCU</name>
<keyword evidence="2" id="KW-1133">Transmembrane helix</keyword>
<dbReference type="WBParaSite" id="nRc.2.0.1.t12584-RA">
    <property type="protein sequence ID" value="nRc.2.0.1.t12584-RA"/>
    <property type="gene ID" value="nRc.2.0.1.g12584"/>
</dbReference>
<feature type="region of interest" description="Disordered" evidence="1">
    <location>
        <begin position="103"/>
        <end position="125"/>
    </location>
</feature>
<evidence type="ECO:0000313" key="4">
    <source>
        <dbReference type="WBParaSite" id="nRc.2.0.1.t12584-RA"/>
    </source>
</evidence>
<evidence type="ECO:0000256" key="2">
    <source>
        <dbReference type="SAM" id="Phobius"/>
    </source>
</evidence>
<feature type="region of interest" description="Disordered" evidence="1">
    <location>
        <begin position="199"/>
        <end position="218"/>
    </location>
</feature>
<keyword evidence="2" id="KW-0812">Transmembrane</keyword>
<keyword evidence="2" id="KW-0472">Membrane</keyword>
<organism evidence="3 4">
    <name type="scientific">Romanomermis culicivorax</name>
    <name type="common">Nematode worm</name>
    <dbReference type="NCBI Taxonomy" id="13658"/>
    <lineage>
        <taxon>Eukaryota</taxon>
        <taxon>Metazoa</taxon>
        <taxon>Ecdysozoa</taxon>
        <taxon>Nematoda</taxon>
        <taxon>Enoplea</taxon>
        <taxon>Dorylaimia</taxon>
        <taxon>Mermithida</taxon>
        <taxon>Mermithoidea</taxon>
        <taxon>Mermithidae</taxon>
        <taxon>Romanomermis</taxon>
    </lineage>
</organism>
<evidence type="ECO:0000313" key="3">
    <source>
        <dbReference type="Proteomes" id="UP000887565"/>
    </source>
</evidence>
<sequence>MEQLFGAPPPGQTTHAPTIKPLQEVTTTTTPIVLSTTTVISPSASSITTPANATSQGLATTVAPVLPTTVKILDKNFDVKTNEIQIADGRPIATIVNDRVPQQKPPVQKVPDLDIPIDRPEQNSSSSNTTLYIVLALLFVSLVTVALIAYFCYNLKRNKKRSNNLEEPEIANSDRTIYIGTPPNSHLRRIPAISNIPKKMAPSTMHDQSTFDSIRDSPPIFPKKTPISDILERKQSQVVKMVPPLFQSSPKKQDNLTRDTNDILSSAIASTANGLSRKWTISGPMGQNKF</sequence>
<protein>
    <submittedName>
        <fullName evidence="4">Uncharacterized protein</fullName>
    </submittedName>
</protein>
<evidence type="ECO:0000256" key="1">
    <source>
        <dbReference type="SAM" id="MobiDB-lite"/>
    </source>
</evidence>
<dbReference type="AlphaFoldDB" id="A0A915IEI1"/>
<feature type="transmembrane region" description="Helical" evidence="2">
    <location>
        <begin position="131"/>
        <end position="153"/>
    </location>
</feature>
<proteinExistence type="predicted"/>
<accession>A0A915IEI1</accession>
<keyword evidence="3" id="KW-1185">Reference proteome</keyword>